<evidence type="ECO:0000313" key="1">
    <source>
        <dbReference type="EMBL" id="EJT72193.1"/>
    </source>
</evidence>
<name>J3P6B9_GAET3</name>
<dbReference type="EMBL" id="GL385399">
    <property type="protein sequence ID" value="EJT72193.1"/>
    <property type="molecule type" value="Genomic_DNA"/>
</dbReference>
<reference evidence="2" key="4">
    <citation type="journal article" date="2015" name="G3 (Bethesda)">
        <title>Genome sequences of three phytopathogenic species of the Magnaporthaceae family of fungi.</title>
        <authorList>
            <person name="Okagaki L.H."/>
            <person name="Nunes C.C."/>
            <person name="Sailsbery J."/>
            <person name="Clay B."/>
            <person name="Brown D."/>
            <person name="John T."/>
            <person name="Oh Y."/>
            <person name="Young N."/>
            <person name="Fitzgerald M."/>
            <person name="Haas B.J."/>
            <person name="Zeng Q."/>
            <person name="Young S."/>
            <person name="Adiconis X."/>
            <person name="Fan L."/>
            <person name="Levin J.Z."/>
            <person name="Mitchell T.K."/>
            <person name="Okubara P.A."/>
            <person name="Farman M.L."/>
            <person name="Kohn L.M."/>
            <person name="Birren B."/>
            <person name="Ma L.-J."/>
            <person name="Dean R.A."/>
        </authorList>
    </citation>
    <scope>NUCLEOTIDE SEQUENCE</scope>
    <source>
        <strain evidence="2">R3-111a-1</strain>
    </source>
</reference>
<protein>
    <submittedName>
        <fullName evidence="1 2">Uncharacterized protein</fullName>
    </submittedName>
</protein>
<keyword evidence="3" id="KW-1185">Reference proteome</keyword>
<dbReference type="VEuPathDB" id="FungiDB:GGTG_09060"/>
<evidence type="ECO:0000313" key="3">
    <source>
        <dbReference type="Proteomes" id="UP000006039"/>
    </source>
</evidence>
<reference evidence="3" key="1">
    <citation type="submission" date="2010-07" db="EMBL/GenBank/DDBJ databases">
        <title>The genome sequence of Gaeumannomyces graminis var. tritici strain R3-111a-1.</title>
        <authorList>
            <consortium name="The Broad Institute Genome Sequencing Platform"/>
            <person name="Ma L.-J."/>
            <person name="Dead R."/>
            <person name="Young S."/>
            <person name="Zeng Q."/>
            <person name="Koehrsen M."/>
            <person name="Alvarado L."/>
            <person name="Berlin A."/>
            <person name="Chapman S.B."/>
            <person name="Chen Z."/>
            <person name="Freedman E."/>
            <person name="Gellesch M."/>
            <person name="Goldberg J."/>
            <person name="Griggs A."/>
            <person name="Gujja S."/>
            <person name="Heilman E.R."/>
            <person name="Heiman D."/>
            <person name="Hepburn T."/>
            <person name="Howarth C."/>
            <person name="Jen D."/>
            <person name="Larson L."/>
            <person name="Mehta T."/>
            <person name="Neiman D."/>
            <person name="Pearson M."/>
            <person name="Roberts A."/>
            <person name="Saif S."/>
            <person name="Shea T."/>
            <person name="Shenoy N."/>
            <person name="Sisk P."/>
            <person name="Stolte C."/>
            <person name="Sykes S."/>
            <person name="Walk T."/>
            <person name="White J."/>
            <person name="Yandava C."/>
            <person name="Haas B."/>
            <person name="Nusbaum C."/>
            <person name="Birren B."/>
        </authorList>
    </citation>
    <scope>NUCLEOTIDE SEQUENCE [LARGE SCALE GENOMIC DNA]</scope>
    <source>
        <strain evidence="3">R3-111a-1</strain>
    </source>
</reference>
<accession>J3P6B9</accession>
<sequence>MSCARNLIGIRRDAFHLSLEAENAGGPLMEMGVCCLQYIKARHRHPLPQTASTVIVDYAIGRKGRYWSGRKDHAVLVGSVLDRYRFCTSFRGEPPVGCG</sequence>
<dbReference type="HOGENOM" id="CLU_2320527_0_0_1"/>
<organism evidence="1">
    <name type="scientific">Gaeumannomyces tritici (strain R3-111a-1)</name>
    <name type="common">Wheat and barley take-all root rot fungus</name>
    <name type="synonym">Gaeumannomyces graminis var. tritici</name>
    <dbReference type="NCBI Taxonomy" id="644352"/>
    <lineage>
        <taxon>Eukaryota</taxon>
        <taxon>Fungi</taxon>
        <taxon>Dikarya</taxon>
        <taxon>Ascomycota</taxon>
        <taxon>Pezizomycotina</taxon>
        <taxon>Sordariomycetes</taxon>
        <taxon>Sordariomycetidae</taxon>
        <taxon>Magnaporthales</taxon>
        <taxon>Magnaporthaceae</taxon>
        <taxon>Gaeumannomyces</taxon>
    </lineage>
</organism>
<dbReference type="Proteomes" id="UP000006039">
    <property type="component" value="Unassembled WGS sequence"/>
</dbReference>
<dbReference type="AlphaFoldDB" id="J3P6B9"/>
<dbReference type="GeneID" id="20349518"/>
<reference evidence="1" key="3">
    <citation type="submission" date="2010-09" db="EMBL/GenBank/DDBJ databases">
        <title>Annotation of Gaeumannomyces graminis var. tritici R3-111a-1.</title>
        <authorList>
            <consortium name="The Broad Institute Genome Sequencing Platform"/>
            <person name="Ma L.-J."/>
            <person name="Dead R."/>
            <person name="Young S.K."/>
            <person name="Zeng Q."/>
            <person name="Gargeya S."/>
            <person name="Fitzgerald M."/>
            <person name="Haas B."/>
            <person name="Abouelleil A."/>
            <person name="Alvarado L."/>
            <person name="Arachchi H.M."/>
            <person name="Berlin A."/>
            <person name="Brown A."/>
            <person name="Chapman S.B."/>
            <person name="Chen Z."/>
            <person name="Dunbar C."/>
            <person name="Freedman E."/>
            <person name="Gearin G."/>
            <person name="Gellesch M."/>
            <person name="Goldberg J."/>
            <person name="Griggs A."/>
            <person name="Gujja S."/>
            <person name="Heiman D."/>
            <person name="Howarth C."/>
            <person name="Larson L."/>
            <person name="Lui A."/>
            <person name="MacDonald P.J.P."/>
            <person name="Mehta T."/>
            <person name="Montmayeur A."/>
            <person name="Murphy C."/>
            <person name="Neiman D."/>
            <person name="Pearson M."/>
            <person name="Priest M."/>
            <person name="Roberts A."/>
            <person name="Saif S."/>
            <person name="Shea T."/>
            <person name="Shenoy N."/>
            <person name="Sisk P."/>
            <person name="Stolte C."/>
            <person name="Sykes S."/>
            <person name="Yandava C."/>
            <person name="Wortman J."/>
            <person name="Nusbaum C."/>
            <person name="Birren B."/>
        </authorList>
    </citation>
    <scope>NUCLEOTIDE SEQUENCE</scope>
    <source>
        <strain evidence="1">R3-111a-1</strain>
    </source>
</reference>
<reference evidence="1" key="2">
    <citation type="submission" date="2010-07" db="EMBL/GenBank/DDBJ databases">
        <authorList>
            <consortium name="The Broad Institute Genome Sequencing Platform"/>
            <consortium name="Broad Institute Genome Sequencing Center for Infectious Disease"/>
            <person name="Ma L.-J."/>
            <person name="Dead R."/>
            <person name="Young S."/>
            <person name="Zeng Q."/>
            <person name="Koehrsen M."/>
            <person name="Alvarado L."/>
            <person name="Berlin A."/>
            <person name="Chapman S.B."/>
            <person name="Chen Z."/>
            <person name="Freedman E."/>
            <person name="Gellesch M."/>
            <person name="Goldberg J."/>
            <person name="Griggs A."/>
            <person name="Gujja S."/>
            <person name="Heilman E.R."/>
            <person name="Heiman D."/>
            <person name="Hepburn T."/>
            <person name="Howarth C."/>
            <person name="Jen D."/>
            <person name="Larson L."/>
            <person name="Mehta T."/>
            <person name="Neiman D."/>
            <person name="Pearson M."/>
            <person name="Roberts A."/>
            <person name="Saif S."/>
            <person name="Shea T."/>
            <person name="Shenoy N."/>
            <person name="Sisk P."/>
            <person name="Stolte C."/>
            <person name="Sykes S."/>
            <person name="Walk T."/>
            <person name="White J."/>
            <person name="Yandava C."/>
            <person name="Haas B."/>
            <person name="Nusbaum C."/>
            <person name="Birren B."/>
        </authorList>
    </citation>
    <scope>NUCLEOTIDE SEQUENCE</scope>
    <source>
        <strain evidence="1">R3-111a-1</strain>
    </source>
</reference>
<evidence type="ECO:0000313" key="2">
    <source>
        <dbReference type="EnsemblFungi" id="EJT72193"/>
    </source>
</evidence>
<gene>
    <name evidence="2" type="primary">20349518</name>
    <name evidence="1" type="ORF">GGTG_09060</name>
</gene>
<dbReference type="EnsemblFungi" id="EJT72193">
    <property type="protein sequence ID" value="EJT72193"/>
    <property type="gene ID" value="GGTG_09060"/>
</dbReference>
<proteinExistence type="predicted"/>
<reference evidence="2" key="5">
    <citation type="submission" date="2018-04" db="UniProtKB">
        <authorList>
            <consortium name="EnsemblFungi"/>
        </authorList>
    </citation>
    <scope>IDENTIFICATION</scope>
    <source>
        <strain evidence="2">R3-111a-1</strain>
    </source>
</reference>
<dbReference type="RefSeq" id="XP_009225167.1">
    <property type="nucleotide sequence ID" value="XM_009226903.1"/>
</dbReference>